<organism evidence="1">
    <name type="scientific">marine sediment metagenome</name>
    <dbReference type="NCBI Taxonomy" id="412755"/>
    <lineage>
        <taxon>unclassified sequences</taxon>
        <taxon>metagenomes</taxon>
        <taxon>ecological metagenomes</taxon>
    </lineage>
</organism>
<evidence type="ECO:0000313" key="1">
    <source>
        <dbReference type="EMBL" id="GAI48826.1"/>
    </source>
</evidence>
<proteinExistence type="predicted"/>
<name>X1Q245_9ZZZZ</name>
<accession>X1Q245</accession>
<dbReference type="EMBL" id="BARV01042556">
    <property type="protein sequence ID" value="GAI48826.1"/>
    <property type="molecule type" value="Genomic_DNA"/>
</dbReference>
<feature type="non-terminal residue" evidence="1">
    <location>
        <position position="1"/>
    </location>
</feature>
<sequence length="60" mass="6659">GNYIVILYTELENKGKSQIFTEPGDANLNDSLVSCAVWYTFGVKRKSCVKSACTYGAKLY</sequence>
<dbReference type="AlphaFoldDB" id="X1Q245"/>
<gene>
    <name evidence="1" type="ORF">S06H3_63944</name>
</gene>
<comment type="caution">
    <text evidence="1">The sequence shown here is derived from an EMBL/GenBank/DDBJ whole genome shotgun (WGS) entry which is preliminary data.</text>
</comment>
<reference evidence="1" key="1">
    <citation type="journal article" date="2014" name="Front. Microbiol.">
        <title>High frequency of phylogenetically diverse reductive dehalogenase-homologous genes in deep subseafloor sedimentary metagenomes.</title>
        <authorList>
            <person name="Kawai M."/>
            <person name="Futagami T."/>
            <person name="Toyoda A."/>
            <person name="Takaki Y."/>
            <person name="Nishi S."/>
            <person name="Hori S."/>
            <person name="Arai W."/>
            <person name="Tsubouchi T."/>
            <person name="Morono Y."/>
            <person name="Uchiyama I."/>
            <person name="Ito T."/>
            <person name="Fujiyama A."/>
            <person name="Inagaki F."/>
            <person name="Takami H."/>
        </authorList>
    </citation>
    <scope>NUCLEOTIDE SEQUENCE</scope>
    <source>
        <strain evidence="1">Expedition CK06-06</strain>
    </source>
</reference>
<protein>
    <submittedName>
        <fullName evidence="1">Uncharacterized protein</fullName>
    </submittedName>
</protein>